<sequence>MLKVLFSKVLQVFTLAVFINTICFILIHALPGDKALKIAAGRYGPDVVTNEIAQNVAQELGLNRPLYEQYFDSLFQLLQFDLGYSLVTGQKIIDELQTQFGYSLYLALFAFILSLIISFPLGIYSGSKNNGFIDKLSLFFSIVFKAIPPFVLAIILIIIFSIQLNILPPAGFDDWTYFILPGLTLALALSAVSNRLIRESMSEVTKSTYFTYGKYKGLSNYVLVKRHALKNAFIPILAFLGLQSIYLIEGVVVVESLFAFPGIGHALVHAVLSRDVPMIQGTVLLMGIFFILINLFTDILSKYLDPRLGVKHD</sequence>
<evidence type="ECO:0000256" key="5">
    <source>
        <dbReference type="ARBA" id="ARBA00022989"/>
    </source>
</evidence>
<dbReference type="InterPro" id="IPR000515">
    <property type="entry name" value="MetI-like"/>
</dbReference>
<gene>
    <name evidence="10" type="ORF">GBG18_07980</name>
    <name evidence="9" type="ORF">GBG19_02345</name>
</gene>
<accession>A0A6L4WYQ2</accession>
<feature type="transmembrane region" description="Helical" evidence="7">
    <location>
        <begin position="136"/>
        <end position="163"/>
    </location>
</feature>
<evidence type="ECO:0000313" key="9">
    <source>
        <dbReference type="EMBL" id="KAB7890876.1"/>
    </source>
</evidence>
<dbReference type="RefSeq" id="WP_152190019.1">
    <property type="nucleotide sequence ID" value="NZ_WFKI01000005.1"/>
</dbReference>
<dbReference type="PANTHER" id="PTHR43163">
    <property type="entry name" value="DIPEPTIDE TRANSPORT SYSTEM PERMEASE PROTEIN DPPB-RELATED"/>
    <property type="match status" value="1"/>
</dbReference>
<dbReference type="GO" id="GO:0005886">
    <property type="term" value="C:plasma membrane"/>
    <property type="evidence" value="ECO:0007669"/>
    <property type="project" value="UniProtKB-SubCell"/>
</dbReference>
<evidence type="ECO:0000313" key="11">
    <source>
        <dbReference type="Proteomes" id="UP000461010"/>
    </source>
</evidence>
<dbReference type="Proteomes" id="UP000461010">
    <property type="component" value="Unassembled WGS sequence"/>
</dbReference>
<dbReference type="Proteomes" id="UP000472839">
    <property type="component" value="Unassembled WGS sequence"/>
</dbReference>
<comment type="similarity">
    <text evidence="7">Belongs to the binding-protein-dependent transport system permease family.</text>
</comment>
<evidence type="ECO:0000256" key="3">
    <source>
        <dbReference type="ARBA" id="ARBA00022475"/>
    </source>
</evidence>
<protein>
    <submittedName>
        <fullName evidence="9">ABC transporter permease subunit</fullName>
    </submittedName>
</protein>
<feature type="transmembrane region" description="Helical" evidence="7">
    <location>
        <begin position="278"/>
        <end position="297"/>
    </location>
</feature>
<evidence type="ECO:0000313" key="10">
    <source>
        <dbReference type="EMBL" id="KAB7890895.1"/>
    </source>
</evidence>
<dbReference type="PROSITE" id="PS50928">
    <property type="entry name" value="ABC_TM1"/>
    <property type="match status" value="1"/>
</dbReference>
<keyword evidence="5 7" id="KW-1133">Transmembrane helix</keyword>
<evidence type="ECO:0000256" key="4">
    <source>
        <dbReference type="ARBA" id="ARBA00022692"/>
    </source>
</evidence>
<dbReference type="SUPFAM" id="SSF161098">
    <property type="entry name" value="MetI-like"/>
    <property type="match status" value="1"/>
</dbReference>
<organism evidence="9 12">
    <name type="scientific">Poseidonibacter ostreae</name>
    <dbReference type="NCBI Taxonomy" id="2654171"/>
    <lineage>
        <taxon>Bacteria</taxon>
        <taxon>Pseudomonadati</taxon>
        <taxon>Campylobacterota</taxon>
        <taxon>Epsilonproteobacteria</taxon>
        <taxon>Campylobacterales</taxon>
        <taxon>Arcobacteraceae</taxon>
        <taxon>Poseidonibacter</taxon>
    </lineage>
</organism>
<evidence type="ECO:0000256" key="1">
    <source>
        <dbReference type="ARBA" id="ARBA00004651"/>
    </source>
</evidence>
<evidence type="ECO:0000256" key="2">
    <source>
        <dbReference type="ARBA" id="ARBA00022448"/>
    </source>
</evidence>
<evidence type="ECO:0000256" key="6">
    <source>
        <dbReference type="ARBA" id="ARBA00023136"/>
    </source>
</evidence>
<evidence type="ECO:0000313" key="12">
    <source>
        <dbReference type="Proteomes" id="UP000472839"/>
    </source>
</evidence>
<keyword evidence="6 7" id="KW-0472">Membrane</keyword>
<feature type="transmembrane region" description="Helical" evidence="7">
    <location>
        <begin position="104"/>
        <end position="124"/>
    </location>
</feature>
<dbReference type="Pfam" id="PF00528">
    <property type="entry name" value="BPD_transp_1"/>
    <property type="match status" value="1"/>
</dbReference>
<dbReference type="Pfam" id="PF19300">
    <property type="entry name" value="BPD_transp_1_N"/>
    <property type="match status" value="1"/>
</dbReference>
<dbReference type="EMBL" id="WFKJ01000021">
    <property type="protein sequence ID" value="KAB7890895.1"/>
    <property type="molecule type" value="Genomic_DNA"/>
</dbReference>
<dbReference type="CDD" id="cd06261">
    <property type="entry name" value="TM_PBP2"/>
    <property type="match status" value="1"/>
</dbReference>
<feature type="transmembrane region" description="Helical" evidence="7">
    <location>
        <begin position="12"/>
        <end position="30"/>
    </location>
</feature>
<evidence type="ECO:0000259" key="8">
    <source>
        <dbReference type="PROSITE" id="PS50928"/>
    </source>
</evidence>
<proteinExistence type="inferred from homology"/>
<name>A0A6L4WYQ2_9BACT</name>
<feature type="transmembrane region" description="Helical" evidence="7">
    <location>
        <begin position="175"/>
        <end position="197"/>
    </location>
</feature>
<dbReference type="InterPro" id="IPR045621">
    <property type="entry name" value="BPD_transp_1_N"/>
</dbReference>
<reference evidence="11 12" key="1">
    <citation type="submission" date="2019-10" db="EMBL/GenBank/DDBJ databases">
        <title>Poseidonibacter ostreae sp. nov., isolated from the gut of the Ostrea denselamellosa.</title>
        <authorList>
            <person name="Choi A."/>
        </authorList>
    </citation>
    <scope>NUCLEOTIDE SEQUENCE [LARGE SCALE GENOMIC DNA]</scope>
    <source>
        <strain evidence="9 12">SJOD-M-33</strain>
        <strain evidence="10 11">SJOD-M-5</strain>
    </source>
</reference>
<keyword evidence="2 7" id="KW-0813">Transport</keyword>
<comment type="caution">
    <text evidence="9">The sequence shown here is derived from an EMBL/GenBank/DDBJ whole genome shotgun (WGS) entry which is preliminary data.</text>
</comment>
<keyword evidence="11" id="KW-1185">Reference proteome</keyword>
<dbReference type="Gene3D" id="1.10.3720.10">
    <property type="entry name" value="MetI-like"/>
    <property type="match status" value="1"/>
</dbReference>
<evidence type="ECO:0000256" key="7">
    <source>
        <dbReference type="RuleBase" id="RU363032"/>
    </source>
</evidence>
<keyword evidence="3" id="KW-1003">Cell membrane</keyword>
<feature type="domain" description="ABC transmembrane type-1" evidence="8">
    <location>
        <begin position="100"/>
        <end position="301"/>
    </location>
</feature>
<dbReference type="EMBL" id="WFKK01000003">
    <property type="protein sequence ID" value="KAB7890876.1"/>
    <property type="molecule type" value="Genomic_DNA"/>
</dbReference>
<dbReference type="InterPro" id="IPR035906">
    <property type="entry name" value="MetI-like_sf"/>
</dbReference>
<dbReference type="AlphaFoldDB" id="A0A6L4WYQ2"/>
<dbReference type="PANTHER" id="PTHR43163:SF6">
    <property type="entry name" value="DIPEPTIDE TRANSPORT SYSTEM PERMEASE PROTEIN DPPB-RELATED"/>
    <property type="match status" value="1"/>
</dbReference>
<dbReference type="GO" id="GO:0071916">
    <property type="term" value="F:dipeptide transmembrane transporter activity"/>
    <property type="evidence" value="ECO:0007669"/>
    <property type="project" value="TreeGrafter"/>
</dbReference>
<keyword evidence="4 7" id="KW-0812">Transmembrane</keyword>
<feature type="transmembrane region" description="Helical" evidence="7">
    <location>
        <begin position="233"/>
        <end position="258"/>
    </location>
</feature>
<comment type="subcellular location">
    <subcellularLocation>
        <location evidence="1 7">Cell membrane</location>
        <topology evidence="1 7">Multi-pass membrane protein</topology>
    </subcellularLocation>
</comment>